<name>A0A1Y4LR21_9FIRM</name>
<reference evidence="5" key="1">
    <citation type="submission" date="2017-04" db="EMBL/GenBank/DDBJ databases">
        <title>Function of individual gut microbiota members based on whole genome sequencing of pure cultures obtained from chicken caecum.</title>
        <authorList>
            <person name="Medvecky M."/>
            <person name="Cejkova D."/>
            <person name="Polansky O."/>
            <person name="Karasova D."/>
            <person name="Kubasova T."/>
            <person name="Cizek A."/>
            <person name="Rychlik I."/>
        </authorList>
    </citation>
    <scope>NUCLEOTIDE SEQUENCE [LARGE SCALE GENOMIC DNA]</scope>
    <source>
        <strain evidence="5">An179</strain>
    </source>
</reference>
<dbReference type="AlphaFoldDB" id="A0A1Y4LR21"/>
<dbReference type="InterPro" id="IPR001670">
    <property type="entry name" value="ADH_Fe/GldA"/>
</dbReference>
<dbReference type="Proteomes" id="UP000195326">
    <property type="component" value="Unassembled WGS sequence"/>
</dbReference>
<feature type="domain" description="Alcohol dehydrogenase iron-type/glycerol dehydrogenase GldA" evidence="2">
    <location>
        <begin position="10"/>
        <end position="159"/>
    </location>
</feature>
<dbReference type="EMBL" id="NFKL01000007">
    <property type="protein sequence ID" value="OUP59124.1"/>
    <property type="molecule type" value="Genomic_DNA"/>
</dbReference>
<dbReference type="STRING" id="501571.GCA_900143195_01124"/>
<gene>
    <name evidence="4" type="ORF">B5F15_06570</name>
</gene>
<dbReference type="RefSeq" id="WP_087414808.1">
    <property type="nucleotide sequence ID" value="NZ_NFKL01000007.1"/>
</dbReference>
<dbReference type="GO" id="GO:0046872">
    <property type="term" value="F:metal ion binding"/>
    <property type="evidence" value="ECO:0007669"/>
    <property type="project" value="InterPro"/>
</dbReference>
<dbReference type="GO" id="GO:0004022">
    <property type="term" value="F:alcohol dehydrogenase (NAD+) activity"/>
    <property type="evidence" value="ECO:0007669"/>
    <property type="project" value="UniProtKB-ARBA"/>
</dbReference>
<dbReference type="CDD" id="cd08180">
    <property type="entry name" value="PDD"/>
    <property type="match status" value="1"/>
</dbReference>
<protein>
    <submittedName>
        <fullName evidence="4">Alcohol dehydrogenase</fullName>
    </submittedName>
</protein>
<proteinExistence type="predicted"/>
<dbReference type="InterPro" id="IPR056798">
    <property type="entry name" value="ADH_Fe_C"/>
</dbReference>
<sequence length="383" mass="41454">MLDKFDLHTKIFIGSASFDKMLEQRRRVFIVTDKFMHESGRVSYLTDKIKAEGAKWEIFSDVTPDPDIETVTAGVAKILEFQPDTVIALGGGSPIDAAKAIVYFAAKQIDLRDCPFVAVPTTSGTGSEVSKFAVITDRARGIKYPLIDDTLLPDYAVLDAELTCSVPPKVTADTGLDVLTHAIEAFVCTEANAFTDALAEKSVKLVDHYLLLAYKEPENREARQGMHNASCLAGAAFSNAGLGLCHSMAHAMGAQFHIPHGRANAILLPTVMSFNAGCETTLTPVATRYAELASLIGMGATSMRQSALNLIHMVRRLQQRMGVPQCIKDAGVSAEDFEAALDTMADAALADRCTATNPKPCTKEDIIELYRQAYSKSNRKGLS</sequence>
<evidence type="ECO:0000313" key="5">
    <source>
        <dbReference type="Proteomes" id="UP000195326"/>
    </source>
</evidence>
<dbReference type="Pfam" id="PF25137">
    <property type="entry name" value="ADH_Fe_C"/>
    <property type="match status" value="1"/>
</dbReference>
<dbReference type="Gene3D" id="3.40.50.1970">
    <property type="match status" value="1"/>
</dbReference>
<dbReference type="SUPFAM" id="SSF56796">
    <property type="entry name" value="Dehydroquinate synthase-like"/>
    <property type="match status" value="1"/>
</dbReference>
<dbReference type="Gene3D" id="1.20.1090.10">
    <property type="entry name" value="Dehydroquinate synthase-like - alpha domain"/>
    <property type="match status" value="1"/>
</dbReference>
<evidence type="ECO:0000259" key="3">
    <source>
        <dbReference type="Pfam" id="PF25137"/>
    </source>
</evidence>
<evidence type="ECO:0000313" key="4">
    <source>
        <dbReference type="EMBL" id="OUP59124.1"/>
    </source>
</evidence>
<dbReference type="PANTHER" id="PTHR11496">
    <property type="entry name" value="ALCOHOL DEHYDROGENASE"/>
    <property type="match status" value="1"/>
</dbReference>
<dbReference type="PROSITE" id="PS00913">
    <property type="entry name" value="ADH_IRON_1"/>
    <property type="match status" value="1"/>
</dbReference>
<dbReference type="PANTHER" id="PTHR11496:SF83">
    <property type="entry name" value="HYDROXYACID-OXOACID TRANSHYDROGENASE, MITOCHONDRIAL"/>
    <property type="match status" value="1"/>
</dbReference>
<evidence type="ECO:0000259" key="2">
    <source>
        <dbReference type="Pfam" id="PF00465"/>
    </source>
</evidence>
<keyword evidence="1" id="KW-0560">Oxidoreductase</keyword>
<dbReference type="FunFam" id="3.40.50.1970:FF:000003">
    <property type="entry name" value="Alcohol dehydrogenase, iron-containing"/>
    <property type="match status" value="1"/>
</dbReference>
<dbReference type="Pfam" id="PF00465">
    <property type="entry name" value="Fe-ADH"/>
    <property type="match status" value="1"/>
</dbReference>
<dbReference type="InterPro" id="IPR018211">
    <property type="entry name" value="ADH_Fe_CS"/>
</dbReference>
<evidence type="ECO:0000256" key="1">
    <source>
        <dbReference type="ARBA" id="ARBA00023002"/>
    </source>
</evidence>
<feature type="domain" description="Fe-containing alcohol dehydrogenase-like C-terminal" evidence="3">
    <location>
        <begin position="171"/>
        <end position="374"/>
    </location>
</feature>
<dbReference type="InterPro" id="IPR039697">
    <property type="entry name" value="Alcohol_dehydrogenase_Fe"/>
</dbReference>
<organism evidence="4 5">
    <name type="scientific">Butyricicoccus pullicaecorum</name>
    <dbReference type="NCBI Taxonomy" id="501571"/>
    <lineage>
        <taxon>Bacteria</taxon>
        <taxon>Bacillati</taxon>
        <taxon>Bacillota</taxon>
        <taxon>Clostridia</taxon>
        <taxon>Eubacteriales</taxon>
        <taxon>Butyricicoccaceae</taxon>
        <taxon>Butyricicoccus</taxon>
    </lineage>
</organism>
<dbReference type="FunFam" id="1.20.1090.10:FF:000001">
    <property type="entry name" value="Aldehyde-alcohol dehydrogenase"/>
    <property type="match status" value="1"/>
</dbReference>
<accession>A0A1Y4LR21</accession>
<comment type="caution">
    <text evidence="4">The sequence shown here is derived from an EMBL/GenBank/DDBJ whole genome shotgun (WGS) entry which is preliminary data.</text>
</comment>